<sequence length="207" mass="23947">MSEIARRLNQCRKPSGETGKMVADDMNERHFAVTGWGLDKINIDENLRIIDTGCGGGRTVNRLASMSPKGKVIGIDYSKDCVKWSKEFNKQLIEEGRVEIYNASVEKLPFKDSEFDMATAVETIYFWPNIVESFKEIKRILKPTGKFIVINEMYMDEKHREEYSQYEDKMNVYTPDELKQIFLDAGYSHIDLGVEEDKNWMYCIGKA</sequence>
<keyword evidence="2" id="KW-0808">Transferase</keyword>
<name>W6NAN3_CLOTY</name>
<dbReference type="AlphaFoldDB" id="W6NAN3"/>
<dbReference type="CDD" id="cd02440">
    <property type="entry name" value="AdoMet_MTases"/>
    <property type="match status" value="1"/>
</dbReference>
<keyword evidence="2" id="KW-0489">Methyltransferase</keyword>
<dbReference type="PANTHER" id="PTHR44068:SF11">
    <property type="entry name" value="GERANYL DIPHOSPHATE 2-C-METHYLTRANSFERASE"/>
    <property type="match status" value="1"/>
</dbReference>
<organism evidence="2 3">
    <name type="scientific">Clostridium tyrobutyricum DIVETGP</name>
    <dbReference type="NCBI Taxonomy" id="1408889"/>
    <lineage>
        <taxon>Bacteria</taxon>
        <taxon>Bacillati</taxon>
        <taxon>Bacillota</taxon>
        <taxon>Clostridia</taxon>
        <taxon>Eubacteriales</taxon>
        <taxon>Clostridiaceae</taxon>
        <taxon>Clostridium</taxon>
    </lineage>
</organism>
<evidence type="ECO:0000313" key="3">
    <source>
        <dbReference type="Proteomes" id="UP000019482"/>
    </source>
</evidence>
<dbReference type="Proteomes" id="UP000019482">
    <property type="component" value="Unassembled WGS sequence"/>
</dbReference>
<proteinExistence type="predicted"/>
<dbReference type="GO" id="GO:0008168">
    <property type="term" value="F:methyltransferase activity"/>
    <property type="evidence" value="ECO:0007669"/>
    <property type="project" value="UniProtKB-KW"/>
</dbReference>
<protein>
    <submittedName>
        <fullName evidence="2">Putative methyltransferase</fullName>
    </submittedName>
</protein>
<comment type="caution">
    <text evidence="2">The sequence shown here is derived from an EMBL/GenBank/DDBJ whole genome shotgun (WGS) entry which is preliminary data.</text>
</comment>
<dbReference type="InterPro" id="IPR050447">
    <property type="entry name" value="Erg6_SMT_methyltransf"/>
</dbReference>
<feature type="domain" description="Methyltransferase" evidence="1">
    <location>
        <begin position="43"/>
        <end position="182"/>
    </location>
</feature>
<dbReference type="SUPFAM" id="SSF53335">
    <property type="entry name" value="S-adenosyl-L-methionine-dependent methyltransferases"/>
    <property type="match status" value="1"/>
</dbReference>
<evidence type="ECO:0000259" key="1">
    <source>
        <dbReference type="Pfam" id="PF13847"/>
    </source>
</evidence>
<dbReference type="InterPro" id="IPR025714">
    <property type="entry name" value="Methyltranfer_dom"/>
</dbReference>
<dbReference type="EMBL" id="CBXI010000044">
    <property type="protein sequence ID" value="CDL92624.1"/>
    <property type="molecule type" value="Genomic_DNA"/>
</dbReference>
<dbReference type="Gene3D" id="3.40.50.150">
    <property type="entry name" value="Vaccinia Virus protein VP39"/>
    <property type="match status" value="1"/>
</dbReference>
<evidence type="ECO:0000313" key="2">
    <source>
        <dbReference type="EMBL" id="CDL92624.1"/>
    </source>
</evidence>
<dbReference type="RefSeq" id="WP_017894591.1">
    <property type="nucleotide sequence ID" value="NZ_CBXI010000044.1"/>
</dbReference>
<gene>
    <name evidence="2" type="ORF">CTDIVETGP_2694</name>
</gene>
<dbReference type="InterPro" id="IPR029063">
    <property type="entry name" value="SAM-dependent_MTases_sf"/>
</dbReference>
<dbReference type="GeneID" id="29418986"/>
<keyword evidence="3" id="KW-1185">Reference proteome</keyword>
<dbReference type="PANTHER" id="PTHR44068">
    <property type="entry name" value="ZGC:194242"/>
    <property type="match status" value="1"/>
</dbReference>
<dbReference type="GO" id="GO:0032259">
    <property type="term" value="P:methylation"/>
    <property type="evidence" value="ECO:0007669"/>
    <property type="project" value="UniProtKB-KW"/>
</dbReference>
<reference evidence="2 3" key="1">
    <citation type="journal article" date="2015" name="Genome Announc.">
        <title>Draft Genome Sequence of Clostridium tyrobutyricum Strain DIVETGP, Isolated from Cow's Milk for Grana Padano Production.</title>
        <authorList>
            <person name="Soggiu A."/>
            <person name="Piras C."/>
            <person name="Gaiarsa S."/>
            <person name="Sassera D."/>
            <person name="Roncada P."/>
            <person name="Bendixen E."/>
            <person name="Brasca M."/>
            <person name="Bonizzi L."/>
        </authorList>
    </citation>
    <scope>NUCLEOTIDE SEQUENCE [LARGE SCALE GENOMIC DNA]</scope>
    <source>
        <strain evidence="2 3">DIVETGP</strain>
    </source>
</reference>
<dbReference type="Pfam" id="PF13847">
    <property type="entry name" value="Methyltransf_31"/>
    <property type="match status" value="1"/>
</dbReference>
<dbReference type="OrthoDB" id="9772751at2"/>
<accession>W6NAN3</accession>